<keyword evidence="6" id="KW-0067">ATP-binding</keyword>
<dbReference type="InterPro" id="IPR003856">
    <property type="entry name" value="LPS_length_determ_N"/>
</dbReference>
<comment type="subcellular location">
    <subcellularLocation>
        <location evidence="1">Cell membrane</location>
        <topology evidence="1">Multi-pass membrane protein</topology>
    </subcellularLocation>
</comment>
<dbReference type="InterPro" id="IPR027417">
    <property type="entry name" value="P-loop_NTPase"/>
</dbReference>
<dbReference type="RefSeq" id="WP_029635069.1">
    <property type="nucleotide sequence ID" value="NZ_JACJTA010000005.1"/>
</dbReference>
<evidence type="ECO:0000256" key="4">
    <source>
        <dbReference type="ARBA" id="ARBA00022692"/>
    </source>
</evidence>
<evidence type="ECO:0000256" key="8">
    <source>
        <dbReference type="ARBA" id="ARBA00023136"/>
    </source>
</evidence>
<feature type="transmembrane region" description="Helical" evidence="10">
    <location>
        <begin position="23"/>
        <end position="42"/>
    </location>
</feature>
<evidence type="ECO:0000256" key="9">
    <source>
        <dbReference type="SAM" id="Coils"/>
    </source>
</evidence>
<dbReference type="PANTHER" id="PTHR32309:SF13">
    <property type="entry name" value="FERRIC ENTEROBACTIN TRANSPORT PROTEIN FEPE"/>
    <property type="match status" value="1"/>
</dbReference>
<dbReference type="Gene3D" id="3.40.50.300">
    <property type="entry name" value="P-loop containing nucleotide triphosphate hydrolases"/>
    <property type="match status" value="1"/>
</dbReference>
<feature type="domain" description="Polysaccharide chain length determinant N-terminal" evidence="11">
    <location>
        <begin position="8"/>
        <end position="102"/>
    </location>
</feature>
<evidence type="ECO:0000256" key="3">
    <source>
        <dbReference type="ARBA" id="ARBA00022475"/>
    </source>
</evidence>
<evidence type="ECO:0000256" key="5">
    <source>
        <dbReference type="ARBA" id="ARBA00022741"/>
    </source>
</evidence>
<evidence type="ECO:0000256" key="10">
    <source>
        <dbReference type="SAM" id="Phobius"/>
    </source>
</evidence>
<dbReference type="Proteomes" id="UP000660380">
    <property type="component" value="Unassembled WGS sequence"/>
</dbReference>
<feature type="coiled-coil region" evidence="9">
    <location>
        <begin position="329"/>
        <end position="356"/>
    </location>
</feature>
<evidence type="ECO:0000256" key="2">
    <source>
        <dbReference type="ARBA" id="ARBA00006683"/>
    </source>
</evidence>
<dbReference type="InterPro" id="IPR050445">
    <property type="entry name" value="Bact_polysacc_biosynth/exp"/>
</dbReference>
<dbReference type="InterPro" id="IPR005702">
    <property type="entry name" value="Wzc-like_C"/>
</dbReference>
<dbReference type="SUPFAM" id="SSF52540">
    <property type="entry name" value="P-loop containing nucleoside triphosphate hydrolases"/>
    <property type="match status" value="1"/>
</dbReference>
<keyword evidence="8 10" id="KW-0472">Membrane</keyword>
<dbReference type="PANTHER" id="PTHR32309">
    <property type="entry name" value="TYROSINE-PROTEIN KINASE"/>
    <property type="match status" value="1"/>
</dbReference>
<organism evidence="12 13">
    <name type="scientific">Scytonema hofmannii FACHB-248</name>
    <dbReference type="NCBI Taxonomy" id="1842502"/>
    <lineage>
        <taxon>Bacteria</taxon>
        <taxon>Bacillati</taxon>
        <taxon>Cyanobacteriota</taxon>
        <taxon>Cyanophyceae</taxon>
        <taxon>Nostocales</taxon>
        <taxon>Scytonemataceae</taxon>
        <taxon>Scytonema</taxon>
    </lineage>
</organism>
<evidence type="ECO:0000256" key="6">
    <source>
        <dbReference type="ARBA" id="ARBA00022840"/>
    </source>
</evidence>
<evidence type="ECO:0000313" key="12">
    <source>
        <dbReference type="EMBL" id="MBD2603762.1"/>
    </source>
</evidence>
<reference evidence="12 13" key="1">
    <citation type="journal article" date="2020" name="ISME J.">
        <title>Comparative genomics reveals insights into cyanobacterial evolution and habitat adaptation.</title>
        <authorList>
            <person name="Chen M.Y."/>
            <person name="Teng W.K."/>
            <person name="Zhao L."/>
            <person name="Hu C.X."/>
            <person name="Zhou Y.K."/>
            <person name="Han B.P."/>
            <person name="Song L.R."/>
            <person name="Shu W.S."/>
        </authorList>
    </citation>
    <scope>NUCLEOTIDE SEQUENCE [LARGE SCALE GENOMIC DNA]</scope>
    <source>
        <strain evidence="12 13">FACHB-248</strain>
    </source>
</reference>
<protein>
    <submittedName>
        <fullName evidence="12">Polysaccharide biosynthesis tyrosine autokinase</fullName>
    </submittedName>
</protein>
<sequence>MQTKDNQEEIDIQQYWLVLKRRWRVVVAVFLASVGLTGFAIFKQKPKYEASGMILFKSDRISSLTKAGEKIGDLESLVREVNPLTTQAVILKSKPLLKAAIKTVGIVDKKGKLQEPELLDLKVEPIVGTDVLKVSYTSKNAKKSASLVNELMQSYIKNNIQSNTSQVLAAGEFIKEQLQLSQQELDRTAEALRQFKNKNQIIELPEEASTAIKNIAQLDGEINQSKAMLTDVSAQEAQIGKQLNLQRQQTLKITSLSQIAGVQDALGELQKLQTKLATEKTRYTDDHPFIIALQNQERSLKLLLQQRVDQATGSKENVSVGNLQIGKIKEDLATKYLQLQVERQGLEKKIQTLSNIRGTYQQKLAIMPNLEKQQGDLERKLTVAQTNVETLVTRQKDIQIAEKQSIGTARIIELAEVPEKPILSKLTLMLAGGSVFAGLLFGVSAAFFVDLIDKSLKTVKEIEIFFGYSLVGLIPKFESNSKSIYINLFEDAIAPSTPSLMIHQAYQMLQANLKFISHKKVRTIVVTSSLTEEGKSEVCANLCGAIAQAGRRVLLVDADMHSPSQHHLWGLINSVGLSNIIVGQDEFPQAIRVVTKYLSVLTAGVQPPNPLALIDSDRMTSLIDKFSQSYDYIVFDTPPLVNTVDAAVLGKMVDGVLLVAQPGVLDLASAKAAKSLLERSEAHVLGIIGNGVDVKQEPDSYFYYSKRRVGQSITQTEREIEPLMYK</sequence>
<comment type="similarity">
    <text evidence="2">Belongs to the CpsC/CapA family.</text>
</comment>
<evidence type="ECO:0000256" key="1">
    <source>
        <dbReference type="ARBA" id="ARBA00004651"/>
    </source>
</evidence>
<dbReference type="Pfam" id="PF10609">
    <property type="entry name" value="ParA"/>
    <property type="match status" value="1"/>
</dbReference>
<comment type="caution">
    <text evidence="12">The sequence shown here is derived from an EMBL/GenBank/DDBJ whole genome shotgun (WGS) entry which is preliminary data.</text>
</comment>
<keyword evidence="9" id="KW-0175">Coiled coil</keyword>
<evidence type="ECO:0000259" key="11">
    <source>
        <dbReference type="Pfam" id="PF02706"/>
    </source>
</evidence>
<keyword evidence="5" id="KW-0547">Nucleotide-binding</keyword>
<keyword evidence="4 10" id="KW-0812">Transmembrane</keyword>
<keyword evidence="13" id="KW-1185">Reference proteome</keyword>
<evidence type="ECO:0000256" key="7">
    <source>
        <dbReference type="ARBA" id="ARBA00022989"/>
    </source>
</evidence>
<keyword evidence="7 10" id="KW-1133">Transmembrane helix</keyword>
<dbReference type="CDD" id="cd05387">
    <property type="entry name" value="BY-kinase"/>
    <property type="match status" value="1"/>
</dbReference>
<proteinExistence type="inferred from homology"/>
<accession>A0ABR8GK46</accession>
<gene>
    <name evidence="12" type="ORF">H6G81_04260</name>
</gene>
<dbReference type="InterPro" id="IPR033756">
    <property type="entry name" value="YlxH/NBP35"/>
</dbReference>
<feature type="transmembrane region" description="Helical" evidence="10">
    <location>
        <begin position="428"/>
        <end position="449"/>
    </location>
</feature>
<name>A0ABR8GK46_9CYAN</name>
<dbReference type="EMBL" id="JACJTA010000005">
    <property type="protein sequence ID" value="MBD2603762.1"/>
    <property type="molecule type" value="Genomic_DNA"/>
</dbReference>
<evidence type="ECO:0000313" key="13">
    <source>
        <dbReference type="Proteomes" id="UP000660380"/>
    </source>
</evidence>
<dbReference type="Pfam" id="PF02706">
    <property type="entry name" value="Wzz"/>
    <property type="match status" value="1"/>
</dbReference>
<keyword evidence="3" id="KW-1003">Cell membrane</keyword>
<dbReference type="NCBIfam" id="TIGR01007">
    <property type="entry name" value="eps_fam"/>
    <property type="match status" value="1"/>
</dbReference>